<accession>A0ACA9MSX2</accession>
<name>A0ACA9MSX2_9GLOM</name>
<keyword evidence="2" id="KW-1185">Reference proteome</keyword>
<dbReference type="EMBL" id="CAJVPT010014696">
    <property type="protein sequence ID" value="CAG8606697.1"/>
    <property type="molecule type" value="Genomic_DNA"/>
</dbReference>
<protein>
    <submittedName>
        <fullName evidence="1">12869_t:CDS:1</fullName>
    </submittedName>
</protein>
<evidence type="ECO:0000313" key="2">
    <source>
        <dbReference type="Proteomes" id="UP000789525"/>
    </source>
</evidence>
<gene>
    <name evidence="1" type="ORF">ACOLOM_LOCUS6878</name>
</gene>
<proteinExistence type="predicted"/>
<feature type="non-terminal residue" evidence="1">
    <location>
        <position position="709"/>
    </location>
</feature>
<organism evidence="1 2">
    <name type="scientific">Acaulospora colombiana</name>
    <dbReference type="NCBI Taxonomy" id="27376"/>
    <lineage>
        <taxon>Eukaryota</taxon>
        <taxon>Fungi</taxon>
        <taxon>Fungi incertae sedis</taxon>
        <taxon>Mucoromycota</taxon>
        <taxon>Glomeromycotina</taxon>
        <taxon>Glomeromycetes</taxon>
        <taxon>Diversisporales</taxon>
        <taxon>Acaulosporaceae</taxon>
        <taxon>Acaulospora</taxon>
    </lineage>
</organism>
<dbReference type="Proteomes" id="UP000789525">
    <property type="component" value="Unassembled WGS sequence"/>
</dbReference>
<comment type="caution">
    <text evidence="1">The sequence shown here is derived from an EMBL/GenBank/DDBJ whole genome shotgun (WGS) entry which is preliminary data.</text>
</comment>
<evidence type="ECO:0000313" key="1">
    <source>
        <dbReference type="EMBL" id="CAG8606697.1"/>
    </source>
</evidence>
<reference evidence="1" key="1">
    <citation type="submission" date="2021-06" db="EMBL/GenBank/DDBJ databases">
        <authorList>
            <person name="Kallberg Y."/>
            <person name="Tangrot J."/>
            <person name="Rosling A."/>
        </authorList>
    </citation>
    <scope>NUCLEOTIDE SEQUENCE</scope>
    <source>
        <strain evidence="1">CL356</strain>
    </source>
</reference>
<sequence>MTSRAESLMPRKEPSERPPNARRLNRCRAIRREAKIRGSLEDDKVGLLTSLVPNGQNGTGEARPARRIYSGAGVVQGLDFDREEGGLKKSRKSNRHPPAGSEDLRQMKRDRSQSVIARVNGLQRLEASSTTCACSQSPNGVHRGDNDRRGEKWVDRDESHLSATITSTEPRLAAMVIHSDEKPGPSGVLRMYWEGWESRFILRGAEAGPEGEWIRRVSRFWGGRGEGEERIDQKEEKNGCPYHNRHAVPGMNEQFRENSEDGVFGWGVGSNEFSGFLEIEICRERRVPPIEIHSCDHYGDGQCKRGTNDPNRNHFRKVNIIEEAKWRRVGKIRQYTVEKTCTNMVVKRDSPLKVVVARAMPLASIHCYRHPRLSEPLPRNLPAKLVSLYSRDWNWVKWWVSDHGGNLAWMWSWNGEERAPRPEEKGGKRWRVEMETAIKRSWIKRRALVVNWLPSWRELGLLVLACLQKKIEDRVAEEGGNFLCFECASEWDGLDGLSRSRQRGRGTLRGGLTLVVSKCSVVQQTHCDYITLSGNALAARGVILGEGGGRKQDGIGLLSAGLPRSTLRPSFALSPYKVDIHSPPHIQTPCLSSSSTPLTDVIDETGPQHLTLKLTVSASPSMIEGLDQRTPLVYTLSGGVLPSVSMPYDQQEAHSEQLRPDDHAQSARDGTDWKTTELGSMEAITKRPERGTEGKCFEMPFLADKAFSS</sequence>